<proteinExistence type="inferred from homology"/>
<reference evidence="6" key="1">
    <citation type="submission" date="2018-05" db="EMBL/GenBank/DDBJ databases">
        <authorList>
            <person name="Lanie J.A."/>
            <person name="Ng W.-L."/>
            <person name="Kazmierczak K.M."/>
            <person name="Andrzejewski T.M."/>
            <person name="Davidsen T.M."/>
            <person name="Wayne K.J."/>
            <person name="Tettelin H."/>
            <person name="Glass J.I."/>
            <person name="Rusch D."/>
            <person name="Podicherti R."/>
            <person name="Tsui H.-C.T."/>
            <person name="Winkler M.E."/>
        </authorList>
    </citation>
    <scope>NUCLEOTIDE SEQUENCE</scope>
</reference>
<dbReference type="GO" id="GO:0030677">
    <property type="term" value="C:ribonuclease P complex"/>
    <property type="evidence" value="ECO:0007669"/>
    <property type="project" value="TreeGrafter"/>
</dbReference>
<keyword evidence="3" id="KW-0255">Endonuclease</keyword>
<dbReference type="GO" id="GO:0004526">
    <property type="term" value="F:ribonuclease P activity"/>
    <property type="evidence" value="ECO:0007669"/>
    <property type="project" value="InterPro"/>
</dbReference>
<dbReference type="AlphaFoldDB" id="A0A382GI08"/>
<dbReference type="SUPFAM" id="SSF54211">
    <property type="entry name" value="Ribosomal protein S5 domain 2-like"/>
    <property type="match status" value="1"/>
</dbReference>
<name>A0A382GI08_9ZZZZ</name>
<protein>
    <submittedName>
        <fullName evidence="6">Uncharacterized protein</fullName>
    </submittedName>
</protein>
<dbReference type="HAMAP" id="MF_00227">
    <property type="entry name" value="RNase_P"/>
    <property type="match status" value="1"/>
</dbReference>
<evidence type="ECO:0000256" key="5">
    <source>
        <dbReference type="ARBA" id="ARBA00022884"/>
    </source>
</evidence>
<keyword evidence="4" id="KW-0378">Hydrolase</keyword>
<keyword evidence="5" id="KW-0694">RNA-binding</keyword>
<dbReference type="Gene3D" id="3.30.230.10">
    <property type="match status" value="1"/>
</dbReference>
<dbReference type="EMBL" id="UINC01055667">
    <property type="protein sequence ID" value="SVB74816.1"/>
    <property type="molecule type" value="Genomic_DNA"/>
</dbReference>
<keyword evidence="1" id="KW-0819">tRNA processing</keyword>
<dbReference type="PANTHER" id="PTHR33992">
    <property type="entry name" value="RIBONUCLEASE P PROTEIN COMPONENT"/>
    <property type="match status" value="1"/>
</dbReference>
<dbReference type="Pfam" id="PF00825">
    <property type="entry name" value="Ribonuclease_P"/>
    <property type="match status" value="1"/>
</dbReference>
<dbReference type="NCBIfam" id="TIGR00188">
    <property type="entry name" value="rnpA"/>
    <property type="match status" value="1"/>
</dbReference>
<dbReference type="InterPro" id="IPR000100">
    <property type="entry name" value="RNase_P"/>
</dbReference>
<evidence type="ECO:0000256" key="1">
    <source>
        <dbReference type="ARBA" id="ARBA00022694"/>
    </source>
</evidence>
<evidence type="ECO:0000256" key="4">
    <source>
        <dbReference type="ARBA" id="ARBA00022801"/>
    </source>
</evidence>
<accession>A0A382GI08</accession>
<dbReference type="InterPro" id="IPR014721">
    <property type="entry name" value="Ribsml_uS5_D2-typ_fold_subgr"/>
</dbReference>
<sequence>MTASGQLTSFPKSSRIQASADFRANRENGNRLAKGCILANWKNLPSGNPSRLGVITSRRIGKAHIRNDARRLMRECFRLHQHELLQPVDLVLVARRSIVGRTFYSVERHFLSLLKKAGLLPENAAPVYPTTL</sequence>
<keyword evidence="2" id="KW-0540">Nuclease</keyword>
<evidence type="ECO:0000256" key="3">
    <source>
        <dbReference type="ARBA" id="ARBA00022759"/>
    </source>
</evidence>
<organism evidence="6">
    <name type="scientific">marine metagenome</name>
    <dbReference type="NCBI Taxonomy" id="408172"/>
    <lineage>
        <taxon>unclassified sequences</taxon>
        <taxon>metagenomes</taxon>
        <taxon>ecological metagenomes</taxon>
    </lineage>
</organism>
<evidence type="ECO:0000256" key="2">
    <source>
        <dbReference type="ARBA" id="ARBA00022722"/>
    </source>
</evidence>
<dbReference type="PANTHER" id="PTHR33992:SF1">
    <property type="entry name" value="RIBONUCLEASE P PROTEIN COMPONENT"/>
    <property type="match status" value="1"/>
</dbReference>
<dbReference type="GO" id="GO:0000049">
    <property type="term" value="F:tRNA binding"/>
    <property type="evidence" value="ECO:0007669"/>
    <property type="project" value="InterPro"/>
</dbReference>
<dbReference type="InterPro" id="IPR020568">
    <property type="entry name" value="Ribosomal_Su5_D2-typ_SF"/>
</dbReference>
<dbReference type="GO" id="GO:0042781">
    <property type="term" value="F:3'-tRNA processing endoribonuclease activity"/>
    <property type="evidence" value="ECO:0007669"/>
    <property type="project" value="TreeGrafter"/>
</dbReference>
<evidence type="ECO:0000313" key="6">
    <source>
        <dbReference type="EMBL" id="SVB74816.1"/>
    </source>
</evidence>
<gene>
    <name evidence="6" type="ORF">METZ01_LOCUS227670</name>
</gene>